<reference evidence="4" key="1">
    <citation type="journal article" date="2019" name="ISME J.">
        <title>Evolution in action: habitat transition from sediment to the pelagial leads to genome streamlining in Methylophilaceae.</title>
        <authorList>
            <person name="Salcher M."/>
            <person name="Schaefle D."/>
            <person name="Kaspar M."/>
            <person name="Neuenschwander S.M."/>
            <person name="Ghai R."/>
        </authorList>
    </citation>
    <scope>NUCLEOTIDE SEQUENCE [LARGE SCALE GENOMIC DNA]</scope>
    <source>
        <strain evidence="4">MMS-M-51</strain>
    </source>
</reference>
<dbReference type="SUPFAM" id="SSF55073">
    <property type="entry name" value="Nucleotide cyclase"/>
    <property type="match status" value="1"/>
</dbReference>
<dbReference type="KEGG" id="mmec:FIU01_05620"/>
<dbReference type="InterPro" id="IPR029151">
    <property type="entry name" value="Sensor-like_sf"/>
</dbReference>
<dbReference type="InterPro" id="IPR029787">
    <property type="entry name" value="Nucleotide_cyclase"/>
</dbReference>
<dbReference type="NCBIfam" id="TIGR00254">
    <property type="entry name" value="GGDEF"/>
    <property type="match status" value="1"/>
</dbReference>
<sequence length="794" mass="88060">MELFLHTFDANNHAQLARLGLTSMNDTGFSYQTETELLQKLDQIIEQVSADTLKETWVLVALANQRLAPMAALAATMPFNTFYARHKYPWLLSALEPHVQMHYQPIVDFSQGGKVFGFEALCRLKTPEGHWLNGAEAFALAAEVRRTHELDLACQRLALVGKSQSISATKPIFINVLPQTIMSPGWLDFILNMLSQQAIDKRDVVIEIVESEKTNPETLARYCDEIRMHGLRIALDDMGSGFNGLRILAEVRADFIKIDRAIVHEAQGSRVRTVLLEAIISMAQRLGCTIIAEGLERVEDITYCQDLGLHYAQGHYFAHPQSEPSDQVTALPIRDESHRSHVPDDFHIGEFISHGLTIDVSSSLAEARSLFNAHTDVAIAVVLDGRIPLGVLRRGKVFSKKVSGLGACCDPLPKVINHMIPSSVLARIFYLERGNTDIWITVNEHGAYVGILQPMEIMAQLISRKASTGNLHPLSHLTTGPTLRQTLDNSLRNNPNTQLVYIDLDHFKAYNDRYGFIRGDAMIRLLSEIIRQEFQDKSGVMVGHIGGDDFVLIYDHKVATLSDTLLHIISQFQALAVHLYDATDLERGFFTTEDGKDHPVASVSIAVVNGAQGTLENSVMAAERAAMLKKIGKANLGSIVVVEDTPPQTIFPKKEFYSDWQQRALAALQSLLHIQRSTGSHDLDGCFAEFPYFEVIFELEPNGVQRHANWINPNMYGKIKAGGAGINRSQQAYYQSVAETHAPYISSIYLSTATEDFCLTVSLPLLDEAGQLQSILVADINIAAMAVLSSARQP</sequence>
<dbReference type="PROSITE" id="PS50887">
    <property type="entry name" value="GGDEF"/>
    <property type="match status" value="1"/>
</dbReference>
<evidence type="ECO:0000259" key="1">
    <source>
        <dbReference type="PROSITE" id="PS50883"/>
    </source>
</evidence>
<evidence type="ECO:0000313" key="4">
    <source>
        <dbReference type="Proteomes" id="UP000311008"/>
    </source>
</evidence>
<dbReference type="InterPro" id="IPR001633">
    <property type="entry name" value="EAL_dom"/>
</dbReference>
<dbReference type="InterPro" id="IPR043128">
    <property type="entry name" value="Rev_trsase/Diguanyl_cyclase"/>
</dbReference>
<dbReference type="SUPFAM" id="SSF103190">
    <property type="entry name" value="Sensory domain-like"/>
    <property type="match status" value="1"/>
</dbReference>
<dbReference type="Gene3D" id="3.20.20.450">
    <property type="entry name" value="EAL domain"/>
    <property type="match status" value="1"/>
</dbReference>
<dbReference type="InterPro" id="IPR000160">
    <property type="entry name" value="GGDEF_dom"/>
</dbReference>
<dbReference type="CDD" id="cd18773">
    <property type="entry name" value="PDC1_HK_sensor"/>
    <property type="match status" value="1"/>
</dbReference>
<evidence type="ECO:0000259" key="2">
    <source>
        <dbReference type="PROSITE" id="PS50887"/>
    </source>
</evidence>
<dbReference type="SMART" id="SM00267">
    <property type="entry name" value="GGDEF"/>
    <property type="match status" value="1"/>
</dbReference>
<dbReference type="Gene3D" id="3.30.70.270">
    <property type="match status" value="1"/>
</dbReference>
<feature type="domain" description="GGDEF" evidence="2">
    <location>
        <begin position="495"/>
        <end position="644"/>
    </location>
</feature>
<dbReference type="RefSeq" id="WP_140003393.1">
    <property type="nucleotide sequence ID" value="NZ_CP040946.1"/>
</dbReference>
<dbReference type="PANTHER" id="PTHR33121:SF70">
    <property type="entry name" value="SIGNALING PROTEIN YKOW"/>
    <property type="match status" value="1"/>
</dbReference>
<dbReference type="Pfam" id="PF00990">
    <property type="entry name" value="GGDEF"/>
    <property type="match status" value="1"/>
</dbReference>
<dbReference type="SMART" id="SM00052">
    <property type="entry name" value="EAL"/>
    <property type="match status" value="1"/>
</dbReference>
<dbReference type="GO" id="GO:0071111">
    <property type="term" value="F:cyclic-guanylate-specific phosphodiesterase activity"/>
    <property type="evidence" value="ECO:0007669"/>
    <property type="project" value="InterPro"/>
</dbReference>
<proteinExistence type="predicted"/>
<organism evidence="3 4">
    <name type="scientific">Methylophilus medardicus</name>
    <dbReference type="NCBI Taxonomy" id="2588534"/>
    <lineage>
        <taxon>Bacteria</taxon>
        <taxon>Pseudomonadati</taxon>
        <taxon>Pseudomonadota</taxon>
        <taxon>Betaproteobacteria</taxon>
        <taxon>Nitrosomonadales</taxon>
        <taxon>Methylophilaceae</taxon>
        <taxon>Methylophilus</taxon>
    </lineage>
</organism>
<feature type="domain" description="EAL" evidence="1">
    <location>
        <begin position="81"/>
        <end position="334"/>
    </location>
</feature>
<dbReference type="CDD" id="cd01949">
    <property type="entry name" value="GGDEF"/>
    <property type="match status" value="1"/>
</dbReference>
<keyword evidence="4" id="KW-1185">Reference proteome</keyword>
<dbReference type="Gene3D" id="3.30.450.20">
    <property type="entry name" value="PAS domain"/>
    <property type="match status" value="1"/>
</dbReference>
<name>A0A5B8CRY6_9PROT</name>
<dbReference type="AlphaFoldDB" id="A0A5B8CRY6"/>
<dbReference type="InterPro" id="IPR035919">
    <property type="entry name" value="EAL_sf"/>
</dbReference>
<dbReference type="InterPro" id="IPR050706">
    <property type="entry name" value="Cyclic-di-GMP_PDE-like"/>
</dbReference>
<evidence type="ECO:0000313" key="3">
    <source>
        <dbReference type="EMBL" id="QDC44052.1"/>
    </source>
</evidence>
<protein>
    <submittedName>
        <fullName evidence="3">EAL domain-containing protein</fullName>
    </submittedName>
</protein>
<dbReference type="OrthoDB" id="9813903at2"/>
<dbReference type="SUPFAM" id="SSF141868">
    <property type="entry name" value="EAL domain-like"/>
    <property type="match status" value="1"/>
</dbReference>
<dbReference type="PANTHER" id="PTHR33121">
    <property type="entry name" value="CYCLIC DI-GMP PHOSPHODIESTERASE PDEF"/>
    <property type="match status" value="1"/>
</dbReference>
<gene>
    <name evidence="3" type="ORF">FIU01_05620</name>
</gene>
<dbReference type="EMBL" id="CP040946">
    <property type="protein sequence ID" value="QDC44052.1"/>
    <property type="molecule type" value="Genomic_DNA"/>
</dbReference>
<accession>A0A5B8CRY6</accession>
<dbReference type="PROSITE" id="PS50883">
    <property type="entry name" value="EAL"/>
    <property type="match status" value="1"/>
</dbReference>
<dbReference type="Pfam" id="PF00563">
    <property type="entry name" value="EAL"/>
    <property type="match status" value="1"/>
</dbReference>
<dbReference type="CDD" id="cd01948">
    <property type="entry name" value="EAL"/>
    <property type="match status" value="1"/>
</dbReference>
<dbReference type="Proteomes" id="UP000311008">
    <property type="component" value="Chromosome"/>
</dbReference>